<protein>
    <submittedName>
        <fullName evidence="1">Uncharacterized protein</fullName>
    </submittedName>
</protein>
<dbReference type="EMBL" id="LAZR01054152">
    <property type="protein sequence ID" value="KKK79171.1"/>
    <property type="molecule type" value="Genomic_DNA"/>
</dbReference>
<evidence type="ECO:0000313" key="1">
    <source>
        <dbReference type="EMBL" id="KKK79171.1"/>
    </source>
</evidence>
<sequence length="187" mass="20287">GGLNDGRTAGIRDMQGLWQEDEACHRTLPVFRGSAPAGRSEVGRMCVSDSYMHEAQVGAALTWTRARPRPGRVEAVELSAGRALQGGQVLARSTDWLVEGAASAIICAEGTPWPCEWAIAVVRCESSGRADAWATEIVRGVRYWFHGWFQIVSTSPDPGPLADPVYNTERAAWKYINEGMGAWPGCP</sequence>
<accession>A0A0F9B3M9</accession>
<reference evidence="1" key="1">
    <citation type="journal article" date="2015" name="Nature">
        <title>Complex archaea that bridge the gap between prokaryotes and eukaryotes.</title>
        <authorList>
            <person name="Spang A."/>
            <person name="Saw J.H."/>
            <person name="Jorgensen S.L."/>
            <person name="Zaremba-Niedzwiedzka K."/>
            <person name="Martijn J."/>
            <person name="Lind A.E."/>
            <person name="van Eijk R."/>
            <person name="Schleper C."/>
            <person name="Guy L."/>
            <person name="Ettema T.J."/>
        </authorList>
    </citation>
    <scope>NUCLEOTIDE SEQUENCE</scope>
</reference>
<name>A0A0F9B3M9_9ZZZZ</name>
<proteinExistence type="predicted"/>
<gene>
    <name evidence="1" type="ORF">LCGC14_2836200</name>
</gene>
<comment type="caution">
    <text evidence="1">The sequence shown here is derived from an EMBL/GenBank/DDBJ whole genome shotgun (WGS) entry which is preliminary data.</text>
</comment>
<feature type="non-terminal residue" evidence="1">
    <location>
        <position position="1"/>
    </location>
</feature>
<organism evidence="1">
    <name type="scientific">marine sediment metagenome</name>
    <dbReference type="NCBI Taxonomy" id="412755"/>
    <lineage>
        <taxon>unclassified sequences</taxon>
        <taxon>metagenomes</taxon>
        <taxon>ecological metagenomes</taxon>
    </lineage>
</organism>
<dbReference type="AlphaFoldDB" id="A0A0F9B3M9"/>